<dbReference type="PROSITE" id="PS51384">
    <property type="entry name" value="FAD_FR"/>
    <property type="match status" value="1"/>
</dbReference>
<dbReference type="Proteomes" id="UP000295668">
    <property type="component" value="Unassembled WGS sequence"/>
</dbReference>
<dbReference type="Gene3D" id="3.40.50.80">
    <property type="entry name" value="Nucleotide-binding domain of ferredoxin-NADP reductase (FNR) module"/>
    <property type="match status" value="1"/>
</dbReference>
<evidence type="ECO:0000313" key="3">
    <source>
        <dbReference type="Proteomes" id="UP000295668"/>
    </source>
</evidence>
<evidence type="ECO:0000259" key="1">
    <source>
        <dbReference type="PROSITE" id="PS51384"/>
    </source>
</evidence>
<dbReference type="AlphaFoldDB" id="A0A4R5MK48"/>
<keyword evidence="3" id="KW-1185">Reference proteome</keyword>
<dbReference type="Pfam" id="PF08022">
    <property type="entry name" value="FAD_binding_8"/>
    <property type="match status" value="1"/>
</dbReference>
<dbReference type="InterPro" id="IPR017927">
    <property type="entry name" value="FAD-bd_FR_type"/>
</dbReference>
<dbReference type="InterPro" id="IPR013112">
    <property type="entry name" value="FAD-bd_8"/>
</dbReference>
<name>A0A4R5MK48_9SPHI</name>
<proteinExistence type="predicted"/>
<comment type="caution">
    <text evidence="2">The sequence shown here is derived from an EMBL/GenBank/DDBJ whole genome shotgun (WGS) entry which is preliminary data.</text>
</comment>
<dbReference type="InterPro" id="IPR017938">
    <property type="entry name" value="Riboflavin_synthase-like_b-brl"/>
</dbReference>
<dbReference type="OrthoDB" id="9789468at2"/>
<dbReference type="InterPro" id="IPR039261">
    <property type="entry name" value="FNR_nucleotide-bd"/>
</dbReference>
<feature type="domain" description="FAD-binding FR-type" evidence="1">
    <location>
        <begin position="1"/>
        <end position="101"/>
    </location>
</feature>
<dbReference type="PANTHER" id="PTHR47354:SF5">
    <property type="entry name" value="PROTEIN RFBI"/>
    <property type="match status" value="1"/>
</dbReference>
<gene>
    <name evidence="2" type="ORF">EZJ43_13210</name>
</gene>
<dbReference type="Gene3D" id="2.40.30.10">
    <property type="entry name" value="Translation factors"/>
    <property type="match status" value="1"/>
</dbReference>
<evidence type="ECO:0000313" key="2">
    <source>
        <dbReference type="EMBL" id="TDG35575.1"/>
    </source>
</evidence>
<dbReference type="GO" id="GO:0016491">
    <property type="term" value="F:oxidoreductase activity"/>
    <property type="evidence" value="ECO:0007669"/>
    <property type="project" value="InterPro"/>
</dbReference>
<dbReference type="PRINTS" id="PR00410">
    <property type="entry name" value="PHEHYDRXLASE"/>
</dbReference>
<dbReference type="InterPro" id="IPR001433">
    <property type="entry name" value="OxRdtase_FAD/NAD-bd"/>
</dbReference>
<protein>
    <submittedName>
        <fullName evidence="2">Flavodoxin reductase</fullName>
    </submittedName>
</protein>
<reference evidence="2 3" key="1">
    <citation type="submission" date="2019-02" db="EMBL/GenBank/DDBJ databases">
        <title>Pedobacter sp. nov., a novel speices isolated from soil of pinguins habitat in Antarcitica.</title>
        <authorList>
            <person name="He R.-H."/>
        </authorList>
    </citation>
    <scope>NUCLEOTIDE SEQUENCE [LARGE SCALE GENOMIC DNA]</scope>
    <source>
        <strain evidence="2 3">E01020</strain>
    </source>
</reference>
<dbReference type="PANTHER" id="PTHR47354">
    <property type="entry name" value="NADH OXIDOREDUCTASE HCR"/>
    <property type="match status" value="1"/>
</dbReference>
<dbReference type="SUPFAM" id="SSF63380">
    <property type="entry name" value="Riboflavin synthase domain-like"/>
    <property type="match status" value="1"/>
</dbReference>
<sequence length="222" mass="24971">MAHTVKITSVEKITPDVLRIVAEKPATLTFKPGQAVDLSINRVGWEKEIRPFTFTSLPDDNEIEFTIKSYPEHKGVTEQLQFLTKGDELILGDVFGDISYKNEGIFIAGGAGITPFIAIFKALEKENKIGNNKLLFANKTRADIILEKEFDKLLGKNFINILSKEDIEGYEHGYISEDLIKKYSDTSSKYFYLCGPEEMMKAIEKQLASLGISADFIIKEGY</sequence>
<dbReference type="EMBL" id="SJCY01000009">
    <property type="protein sequence ID" value="TDG35575.1"/>
    <property type="molecule type" value="Genomic_DNA"/>
</dbReference>
<dbReference type="InterPro" id="IPR050415">
    <property type="entry name" value="MRET"/>
</dbReference>
<dbReference type="SUPFAM" id="SSF52343">
    <property type="entry name" value="Ferredoxin reductase-like, C-terminal NADP-linked domain"/>
    <property type="match status" value="1"/>
</dbReference>
<organism evidence="2 3">
    <name type="scientific">Pedobacter changchengzhani</name>
    <dbReference type="NCBI Taxonomy" id="2529274"/>
    <lineage>
        <taxon>Bacteria</taxon>
        <taxon>Pseudomonadati</taxon>
        <taxon>Bacteroidota</taxon>
        <taxon>Sphingobacteriia</taxon>
        <taxon>Sphingobacteriales</taxon>
        <taxon>Sphingobacteriaceae</taxon>
        <taxon>Pedobacter</taxon>
    </lineage>
</organism>
<accession>A0A4R5MK48</accession>
<dbReference type="RefSeq" id="WP_133263185.1">
    <property type="nucleotide sequence ID" value="NZ_SJCY01000009.1"/>
</dbReference>
<dbReference type="Pfam" id="PF00175">
    <property type="entry name" value="NAD_binding_1"/>
    <property type="match status" value="1"/>
</dbReference>